<dbReference type="EMBL" id="NQIK02000004">
    <property type="protein sequence ID" value="KAF7571955.1"/>
    <property type="molecule type" value="Genomic_DNA"/>
</dbReference>
<evidence type="ECO:0000313" key="3">
    <source>
        <dbReference type="EMBL" id="KAI1517157.1"/>
    </source>
</evidence>
<evidence type="ECO:0000313" key="4">
    <source>
        <dbReference type="Proteomes" id="UP000249757"/>
    </source>
</evidence>
<keyword evidence="4" id="KW-1185">Reference proteome</keyword>
<protein>
    <recommendedName>
        <fullName evidence="1">2EXR domain-containing protein</fullName>
    </recommendedName>
</protein>
<organism evidence="3 4">
    <name type="scientific">Pyrenophora tritici-repentis</name>
    <dbReference type="NCBI Taxonomy" id="45151"/>
    <lineage>
        <taxon>Eukaryota</taxon>
        <taxon>Fungi</taxon>
        <taxon>Dikarya</taxon>
        <taxon>Ascomycota</taxon>
        <taxon>Pezizomycotina</taxon>
        <taxon>Dothideomycetes</taxon>
        <taxon>Pleosporomycetidae</taxon>
        <taxon>Pleosporales</taxon>
        <taxon>Pleosporineae</taxon>
        <taxon>Pleosporaceae</taxon>
        <taxon>Pyrenophora</taxon>
    </lineage>
</organism>
<reference evidence="2" key="1">
    <citation type="journal article" date="2018" name="BMC Genomics">
        <title>Comparative genomics of the wheat fungal pathogen Pyrenophora tritici-repentis reveals chromosomal variations and genome plasticity.</title>
        <authorList>
            <person name="Moolhuijzen P."/>
            <person name="See P.T."/>
            <person name="Hane J.K."/>
            <person name="Shi G."/>
            <person name="Liu Z."/>
            <person name="Oliver R.P."/>
            <person name="Moffat C.S."/>
        </authorList>
    </citation>
    <scope>NUCLEOTIDE SEQUENCE [LARGE SCALE GENOMIC DNA]</scope>
    <source>
        <strain evidence="2">M4</strain>
    </source>
</reference>
<reference evidence="3" key="2">
    <citation type="submission" date="2021-05" db="EMBL/GenBank/DDBJ databases">
        <authorList>
            <person name="Moolhuijzen P.M."/>
            <person name="Moffat C.S."/>
        </authorList>
    </citation>
    <scope>NUCLEOTIDE SEQUENCE</scope>
    <source>
        <strain evidence="3">86-124</strain>
    </source>
</reference>
<evidence type="ECO:0000313" key="2">
    <source>
        <dbReference type="EMBL" id="KAF7571955.1"/>
    </source>
</evidence>
<accession>A0A2W1H897</accession>
<gene>
    <name evidence="3" type="ORF">Ptr86124_004094</name>
    <name evidence="2" type="ORF">PtrM4_094550</name>
</gene>
<dbReference type="EMBL" id="NRDI02000004">
    <property type="protein sequence ID" value="KAI1517157.1"/>
    <property type="molecule type" value="Genomic_DNA"/>
</dbReference>
<dbReference type="Proteomes" id="UP000249757">
    <property type="component" value="Unassembled WGS sequence"/>
</dbReference>
<dbReference type="PANTHER" id="PTHR42085:SF1">
    <property type="entry name" value="F-BOX DOMAIN-CONTAINING PROTEIN"/>
    <property type="match status" value="1"/>
</dbReference>
<sequence length="220" mass="24732">MADALASLAQECDMITQENQLQSPFLRLPAELRKRIYDLACANEVVHVYNPISLPRVPYNLIYLLQICRQIRYEAKTIFYSTCTFTIYCKIVESNQGFGHAGGKNVGDIVKIGCGIWSWHKALITSIELDNAAVKHICCTVTAWKITLACKQAAEARANAQSGEMFHGQPFNRGAQDNLLYAEGFVTLQKIHVYHHWHISSLADKKAATTEVLRVGFWQA</sequence>
<dbReference type="Proteomes" id="UP000245464">
    <property type="component" value="Chromosome 4"/>
</dbReference>
<evidence type="ECO:0000259" key="1">
    <source>
        <dbReference type="Pfam" id="PF20150"/>
    </source>
</evidence>
<dbReference type="InterPro" id="IPR045518">
    <property type="entry name" value="2EXR"/>
</dbReference>
<dbReference type="AlphaFoldDB" id="A0A2W1H897"/>
<dbReference type="PANTHER" id="PTHR42085">
    <property type="entry name" value="F-BOX DOMAIN-CONTAINING PROTEIN"/>
    <property type="match status" value="1"/>
</dbReference>
<dbReference type="Pfam" id="PF20150">
    <property type="entry name" value="2EXR"/>
    <property type="match status" value="1"/>
</dbReference>
<dbReference type="OrthoDB" id="62952at2759"/>
<name>A0A2W1H897_9PLEO</name>
<proteinExistence type="predicted"/>
<feature type="domain" description="2EXR" evidence="1">
    <location>
        <begin position="24"/>
        <end position="85"/>
    </location>
</feature>
<reference evidence="4" key="4">
    <citation type="journal article" date="2022" name="Microb. Genom.">
        <title>A global pangenome for the wheat fungal pathogen Pyrenophora tritici-repentis and prediction of effector protein structural homology.</title>
        <authorList>
            <person name="Moolhuijzen P.M."/>
            <person name="See P.T."/>
            <person name="Shi G."/>
            <person name="Powell H.R."/>
            <person name="Cockram J."/>
            <person name="Jorgensen L.N."/>
            <person name="Benslimane H."/>
            <person name="Strelkov S.E."/>
            <person name="Turner J."/>
            <person name="Liu Z."/>
            <person name="Moffat C.S."/>
        </authorList>
    </citation>
    <scope>NUCLEOTIDE SEQUENCE [LARGE SCALE GENOMIC DNA]</scope>
</reference>
<comment type="caution">
    <text evidence="3">The sequence shown here is derived from an EMBL/GenBank/DDBJ whole genome shotgun (WGS) entry which is preliminary data.</text>
</comment>
<dbReference type="InterPro" id="IPR038883">
    <property type="entry name" value="AN11006-like"/>
</dbReference>
<reference evidence="3" key="3">
    <citation type="journal article" date="2022" name="bioRxiv">
        <title>A global pangenome for the wheat fungal pathogen Pyrenophora tritici-repentis and prediction of effector protein structural homology.</title>
        <authorList>
            <person name="Moolhuijzen P."/>
            <person name="See P.T."/>
            <person name="Shi G."/>
            <person name="Powell H.R."/>
            <person name="Cockram J."/>
            <person name="Jorgensen L.N."/>
            <person name="Benslimane H."/>
            <person name="Strelkov S.E."/>
            <person name="Turner J."/>
            <person name="Liu Z."/>
            <person name="Moffat C.S."/>
        </authorList>
    </citation>
    <scope>NUCLEOTIDE SEQUENCE</scope>
    <source>
        <strain evidence="3">86-124</strain>
    </source>
</reference>